<proteinExistence type="predicted"/>
<evidence type="ECO:0000313" key="2">
    <source>
        <dbReference type="EMBL" id="KAG8229192.1"/>
    </source>
</evidence>
<comment type="caution">
    <text evidence="2">The sequence shown here is derived from an EMBL/GenBank/DDBJ whole genome shotgun (WGS) entry which is preliminary data.</text>
</comment>
<dbReference type="EMBL" id="KZ308415">
    <property type="protein sequence ID" value="KAG8229192.1"/>
    <property type="molecule type" value="Genomic_DNA"/>
</dbReference>
<gene>
    <name evidence="2" type="ORF">J437_LFUL001064</name>
</gene>
<feature type="compositionally biased region" description="Basic and acidic residues" evidence="1">
    <location>
        <begin position="75"/>
        <end position="97"/>
    </location>
</feature>
<keyword evidence="3" id="KW-1185">Reference proteome</keyword>
<evidence type="ECO:0000313" key="3">
    <source>
        <dbReference type="Proteomes" id="UP000792457"/>
    </source>
</evidence>
<dbReference type="Proteomes" id="UP000792457">
    <property type="component" value="Unassembled WGS sequence"/>
</dbReference>
<feature type="region of interest" description="Disordered" evidence="1">
    <location>
        <begin position="75"/>
        <end position="122"/>
    </location>
</feature>
<dbReference type="AlphaFoldDB" id="A0A8K0P152"/>
<sequence>MGDVARTFLLPGTSVERAPGNQWRRSWDSRVLRPNTRSSLTILSATYISASGPTYGNQAMSRKNVFKQYVRFRDGRQRTEDDSRPRPSLKIRIEENVQKNGRNSSKLSFCVHQDNRGANRNS</sequence>
<feature type="compositionally biased region" description="Polar residues" evidence="1">
    <location>
        <begin position="98"/>
        <end position="107"/>
    </location>
</feature>
<organism evidence="2 3">
    <name type="scientific">Ladona fulva</name>
    <name type="common">Scarce chaser dragonfly</name>
    <name type="synonym">Libellula fulva</name>
    <dbReference type="NCBI Taxonomy" id="123851"/>
    <lineage>
        <taxon>Eukaryota</taxon>
        <taxon>Metazoa</taxon>
        <taxon>Ecdysozoa</taxon>
        <taxon>Arthropoda</taxon>
        <taxon>Hexapoda</taxon>
        <taxon>Insecta</taxon>
        <taxon>Pterygota</taxon>
        <taxon>Palaeoptera</taxon>
        <taxon>Odonata</taxon>
        <taxon>Epiprocta</taxon>
        <taxon>Anisoptera</taxon>
        <taxon>Libelluloidea</taxon>
        <taxon>Libellulidae</taxon>
        <taxon>Ladona</taxon>
    </lineage>
</organism>
<accession>A0A8K0P152</accession>
<name>A0A8K0P152_LADFU</name>
<reference evidence="2" key="1">
    <citation type="submission" date="2013-04" db="EMBL/GenBank/DDBJ databases">
        <authorList>
            <person name="Qu J."/>
            <person name="Murali S.C."/>
            <person name="Bandaranaike D."/>
            <person name="Bellair M."/>
            <person name="Blankenburg K."/>
            <person name="Chao H."/>
            <person name="Dinh H."/>
            <person name="Doddapaneni H."/>
            <person name="Downs B."/>
            <person name="Dugan-Rocha S."/>
            <person name="Elkadiri S."/>
            <person name="Gnanaolivu R.D."/>
            <person name="Hernandez B."/>
            <person name="Javaid M."/>
            <person name="Jayaseelan J.C."/>
            <person name="Lee S."/>
            <person name="Li M."/>
            <person name="Ming W."/>
            <person name="Munidasa M."/>
            <person name="Muniz J."/>
            <person name="Nguyen L."/>
            <person name="Ongeri F."/>
            <person name="Osuji N."/>
            <person name="Pu L.-L."/>
            <person name="Puazo M."/>
            <person name="Qu C."/>
            <person name="Quiroz J."/>
            <person name="Raj R."/>
            <person name="Weissenberger G."/>
            <person name="Xin Y."/>
            <person name="Zou X."/>
            <person name="Han Y."/>
            <person name="Richards S."/>
            <person name="Worley K."/>
            <person name="Muzny D."/>
            <person name="Gibbs R."/>
        </authorList>
    </citation>
    <scope>NUCLEOTIDE SEQUENCE</scope>
    <source>
        <strain evidence="2">Sampled in the wild</strain>
    </source>
</reference>
<evidence type="ECO:0000256" key="1">
    <source>
        <dbReference type="SAM" id="MobiDB-lite"/>
    </source>
</evidence>
<reference evidence="2" key="2">
    <citation type="submission" date="2017-10" db="EMBL/GenBank/DDBJ databases">
        <title>Ladona fulva Genome sequencing and assembly.</title>
        <authorList>
            <person name="Murali S."/>
            <person name="Richards S."/>
            <person name="Bandaranaike D."/>
            <person name="Bellair M."/>
            <person name="Blankenburg K."/>
            <person name="Chao H."/>
            <person name="Dinh H."/>
            <person name="Doddapaneni H."/>
            <person name="Dugan-Rocha S."/>
            <person name="Elkadiri S."/>
            <person name="Gnanaolivu R."/>
            <person name="Hernandez B."/>
            <person name="Skinner E."/>
            <person name="Javaid M."/>
            <person name="Lee S."/>
            <person name="Li M."/>
            <person name="Ming W."/>
            <person name="Munidasa M."/>
            <person name="Muniz J."/>
            <person name="Nguyen L."/>
            <person name="Hughes D."/>
            <person name="Osuji N."/>
            <person name="Pu L.-L."/>
            <person name="Puazo M."/>
            <person name="Qu C."/>
            <person name="Quiroz J."/>
            <person name="Raj R."/>
            <person name="Weissenberger G."/>
            <person name="Xin Y."/>
            <person name="Zou X."/>
            <person name="Han Y."/>
            <person name="Worley K."/>
            <person name="Muzny D."/>
            <person name="Gibbs R."/>
        </authorList>
    </citation>
    <scope>NUCLEOTIDE SEQUENCE</scope>
    <source>
        <strain evidence="2">Sampled in the wild</strain>
    </source>
</reference>
<protein>
    <submittedName>
        <fullName evidence="2">Uncharacterized protein</fullName>
    </submittedName>
</protein>
<feature type="compositionally biased region" description="Basic and acidic residues" evidence="1">
    <location>
        <begin position="113"/>
        <end position="122"/>
    </location>
</feature>